<dbReference type="InterPro" id="IPR032675">
    <property type="entry name" value="LRR_dom_sf"/>
</dbReference>
<organism evidence="1 2">
    <name type="scientific">Rhodofomes roseus</name>
    <dbReference type="NCBI Taxonomy" id="34475"/>
    <lineage>
        <taxon>Eukaryota</taxon>
        <taxon>Fungi</taxon>
        <taxon>Dikarya</taxon>
        <taxon>Basidiomycota</taxon>
        <taxon>Agaricomycotina</taxon>
        <taxon>Agaricomycetes</taxon>
        <taxon>Polyporales</taxon>
        <taxon>Rhodofomes</taxon>
    </lineage>
</organism>
<sequence>MELGTIRWTDRLPPEVWQIVLSFTTFGTNRNCLSVSKLFHNLAARMLFSSLRIQFGSWRIALRCGPGKPSAEESFTNVCKPYDVLLRVINDPVFASYIKHVDILPFGRMVAESKICTLTQAVSAMYNLRSFTWHNWNQVYMFPSSQLLETLASKCGHLREYKLPFQSLHMLHALQSMPATDIYLCRYDRGASEFEEELYDAHRESFVSLLEARRGSLAQLSLSSPGIRDCPTYILQDLTHLTICIDEERNIAVIFRHCTRLEALFLEITKDIPHTVFTAAIAEDPSALPLLTHLKVFPSPGCNREDSWPIANFIRSKKKLRCLDYVDKFNSIMQQSRVLSAIKSLSTLEVLGLSFTQEILEPIEWTFLTRTIPRTVTALRLSVDYDDLGRHCEWIDLWASLPRLSFAHVADLRFHPIVGTRALAAAAKSLRLVGHHSYFREVYRTGDKVTFSKPWSPTKVKFRMAAEFGCDDWEWLMRDHRLQWILRDSVGH</sequence>
<evidence type="ECO:0000313" key="1">
    <source>
        <dbReference type="EMBL" id="TFY51737.1"/>
    </source>
</evidence>
<protein>
    <recommendedName>
        <fullName evidence="3">F-box domain-containing protein</fullName>
    </recommendedName>
</protein>
<dbReference type="Gene3D" id="3.80.10.10">
    <property type="entry name" value="Ribonuclease Inhibitor"/>
    <property type="match status" value="1"/>
</dbReference>
<dbReference type="Proteomes" id="UP000298390">
    <property type="component" value="Unassembled WGS sequence"/>
</dbReference>
<gene>
    <name evidence="1" type="ORF">EVJ58_g10408</name>
</gene>
<reference evidence="1 2" key="1">
    <citation type="submission" date="2019-01" db="EMBL/GenBank/DDBJ databases">
        <title>Genome sequencing of the rare red list fungi Fomitopsis rosea.</title>
        <authorList>
            <person name="Buettner E."/>
            <person name="Kellner H."/>
        </authorList>
    </citation>
    <scope>NUCLEOTIDE SEQUENCE [LARGE SCALE GENOMIC DNA]</scope>
    <source>
        <strain evidence="1 2">DSM 105464</strain>
    </source>
</reference>
<accession>A0A4Y9XQT0</accession>
<dbReference type="EMBL" id="SEKV01001116">
    <property type="protein sequence ID" value="TFY51737.1"/>
    <property type="molecule type" value="Genomic_DNA"/>
</dbReference>
<dbReference type="AlphaFoldDB" id="A0A4Y9XQT0"/>
<name>A0A4Y9XQT0_9APHY</name>
<dbReference type="SUPFAM" id="SSF52047">
    <property type="entry name" value="RNI-like"/>
    <property type="match status" value="1"/>
</dbReference>
<evidence type="ECO:0000313" key="2">
    <source>
        <dbReference type="Proteomes" id="UP000298390"/>
    </source>
</evidence>
<proteinExistence type="predicted"/>
<evidence type="ECO:0008006" key="3">
    <source>
        <dbReference type="Google" id="ProtNLM"/>
    </source>
</evidence>
<comment type="caution">
    <text evidence="1">The sequence shown here is derived from an EMBL/GenBank/DDBJ whole genome shotgun (WGS) entry which is preliminary data.</text>
</comment>